<proteinExistence type="predicted"/>
<evidence type="ECO:0000256" key="1">
    <source>
        <dbReference type="PIRSR" id="PIRSR605502-1"/>
    </source>
</evidence>
<feature type="binding site" evidence="1">
    <location>
        <position position="271"/>
    </location>
    <ligand>
        <name>Mg(2+)</name>
        <dbReference type="ChEBI" id="CHEBI:18420"/>
        <label>1</label>
    </ligand>
</feature>
<dbReference type="Proteomes" id="UP000065807">
    <property type="component" value="Chromosome"/>
</dbReference>
<dbReference type="PANTHER" id="PTHR16222">
    <property type="entry name" value="ADP-RIBOSYLGLYCOHYDROLASE"/>
    <property type="match status" value="1"/>
</dbReference>
<feature type="binding site" evidence="1">
    <location>
        <position position="273"/>
    </location>
    <ligand>
        <name>Mg(2+)</name>
        <dbReference type="ChEBI" id="CHEBI:18420"/>
        <label>1</label>
    </ligand>
</feature>
<dbReference type="EMBL" id="AP014924">
    <property type="protein sequence ID" value="BAS28124.1"/>
    <property type="molecule type" value="Genomic_DNA"/>
</dbReference>
<keyword evidence="1" id="KW-0460">Magnesium</keyword>
<keyword evidence="1" id="KW-0479">Metal-binding</keyword>
<dbReference type="PANTHER" id="PTHR16222:SF12">
    <property type="entry name" value="ADP-RIBOSYLGLYCOHYDROLASE-RELATED"/>
    <property type="match status" value="1"/>
</dbReference>
<dbReference type="InterPro" id="IPR050792">
    <property type="entry name" value="ADP-ribosylglycohydrolase"/>
</dbReference>
<feature type="binding site" evidence="1">
    <location>
        <position position="59"/>
    </location>
    <ligand>
        <name>Mg(2+)</name>
        <dbReference type="ChEBI" id="CHEBI:18420"/>
        <label>1</label>
    </ligand>
</feature>
<reference evidence="3" key="1">
    <citation type="submission" date="2015-07" db="EMBL/GenBank/DDBJ databases">
        <title>Complete genome sequence and phylogenetic analysis of Limnochorda pilosa.</title>
        <authorList>
            <person name="Watanabe M."/>
            <person name="Kojima H."/>
            <person name="Fukui M."/>
        </authorList>
    </citation>
    <scope>NUCLEOTIDE SEQUENCE [LARGE SCALE GENOMIC DNA]</scope>
    <source>
        <strain evidence="3">HC45</strain>
    </source>
</reference>
<dbReference type="AlphaFoldDB" id="A0A0K2SMS8"/>
<dbReference type="RefSeq" id="WP_082726195.1">
    <property type="nucleotide sequence ID" value="NZ_AP014924.1"/>
</dbReference>
<dbReference type="PATRIC" id="fig|1555112.3.peg.2328"/>
<keyword evidence="3" id="KW-1185">Reference proteome</keyword>
<dbReference type="GO" id="GO:0046872">
    <property type="term" value="F:metal ion binding"/>
    <property type="evidence" value="ECO:0007669"/>
    <property type="project" value="UniProtKB-KW"/>
</dbReference>
<dbReference type="Gene3D" id="1.10.4080.10">
    <property type="entry name" value="ADP-ribosylation/Crystallin J1"/>
    <property type="match status" value="1"/>
</dbReference>
<dbReference type="OrthoDB" id="9798107at2"/>
<feature type="binding site" evidence="1">
    <location>
        <position position="60"/>
    </location>
    <ligand>
        <name>Mg(2+)</name>
        <dbReference type="ChEBI" id="CHEBI:18420"/>
        <label>1</label>
    </ligand>
</feature>
<feature type="binding site" evidence="1">
    <location>
        <position position="274"/>
    </location>
    <ligand>
        <name>Mg(2+)</name>
        <dbReference type="ChEBI" id="CHEBI:18420"/>
        <label>1</label>
    </ligand>
</feature>
<dbReference type="InterPro" id="IPR005502">
    <property type="entry name" value="Ribosyl_crysJ1"/>
</dbReference>
<dbReference type="Pfam" id="PF03747">
    <property type="entry name" value="ADP_ribosyl_GH"/>
    <property type="match status" value="1"/>
</dbReference>
<gene>
    <name evidence="2" type="ORF">LIP_2283</name>
</gene>
<dbReference type="STRING" id="1555112.LIP_2283"/>
<name>A0A0K2SMS8_LIMPI</name>
<dbReference type="InterPro" id="IPR036705">
    <property type="entry name" value="Ribosyl_crysJ1_sf"/>
</dbReference>
<feature type="binding site" evidence="1">
    <location>
        <position position="58"/>
    </location>
    <ligand>
        <name>Mg(2+)</name>
        <dbReference type="ChEBI" id="CHEBI:18420"/>
        <label>1</label>
    </ligand>
</feature>
<comment type="cofactor">
    <cofactor evidence="1">
        <name>Mg(2+)</name>
        <dbReference type="ChEBI" id="CHEBI:18420"/>
    </cofactor>
    <text evidence="1">Binds 2 magnesium ions per subunit.</text>
</comment>
<evidence type="ECO:0000313" key="3">
    <source>
        <dbReference type="Proteomes" id="UP000065807"/>
    </source>
</evidence>
<dbReference type="KEGG" id="lpil:LIP_2283"/>
<reference evidence="3" key="2">
    <citation type="journal article" date="2016" name="Int. J. Syst. Evol. Microbiol.">
        <title>Complete genome sequence and cell structure of Limnochorda pilosa, a Gram-negative spore-former within the phylum Firmicutes.</title>
        <authorList>
            <person name="Watanabe M."/>
            <person name="Kojima H."/>
            <person name="Fukui M."/>
        </authorList>
    </citation>
    <scope>NUCLEOTIDE SEQUENCE [LARGE SCALE GENOMIC DNA]</scope>
    <source>
        <strain evidence="3">HC45</strain>
    </source>
</reference>
<sequence>MLNGREALAKDRALAVSRSKGCLLGLAIGDALGDAGRNTELRNRYGIVTHLPEGVSGTDDTEFAVLTARVLLDSQGELTREAVLDAWHRYVLDQGGVHDRAGRPIHGAAYNLRRGMRPPLSGMDNVMNNDDGAAMRAAPIGIVAAGDPERAARLASIDAEISHAGDGLHAAQAVAASVAVAMAGGTVDEIVAAGMAWVPEESWLGRAMQRTLKICDEKGAIRAAWQSLHDDLWTPLHAVSAEAIPQAYAILRLTEADFETGLFWAANFGRDADTIAAVVGAVCGARAGAGVLPERWIEAVRRPAGVTLRFAAGEDLVSLAEGLAGLIQ</sequence>
<dbReference type="SUPFAM" id="SSF101478">
    <property type="entry name" value="ADP-ribosylglycohydrolase"/>
    <property type="match status" value="1"/>
</dbReference>
<protein>
    <submittedName>
        <fullName evidence="2">Crystallin</fullName>
    </submittedName>
</protein>
<accession>A0A0K2SMS8</accession>
<organism evidence="2 3">
    <name type="scientific">Limnochorda pilosa</name>
    <dbReference type="NCBI Taxonomy" id="1555112"/>
    <lineage>
        <taxon>Bacteria</taxon>
        <taxon>Bacillati</taxon>
        <taxon>Bacillota</taxon>
        <taxon>Limnochordia</taxon>
        <taxon>Limnochordales</taxon>
        <taxon>Limnochordaceae</taxon>
        <taxon>Limnochorda</taxon>
    </lineage>
</organism>
<evidence type="ECO:0000313" key="2">
    <source>
        <dbReference type="EMBL" id="BAS28124.1"/>
    </source>
</evidence>